<feature type="compositionally biased region" description="Polar residues" evidence="1">
    <location>
        <begin position="18"/>
        <end position="32"/>
    </location>
</feature>
<reference evidence="3" key="1">
    <citation type="submission" date="2025-08" db="UniProtKB">
        <authorList>
            <consortium name="RefSeq"/>
        </authorList>
    </citation>
    <scope>IDENTIFICATION</scope>
</reference>
<dbReference type="Proteomes" id="UP000694872">
    <property type="component" value="Unplaced"/>
</dbReference>
<sequence>MENTSVEVDAGFEDLDESNTTNQINNEVNPNDATDDNKEDVLETSAEQNDNEIITLEDELREIFSSCSANFNVVHINAQSISAHHLSLLATFVNLYNVDAVLVSETFLKDSMDSNAGDMPGYNLIRNDRAGKGYGGVAIYLRKELHYETVEKSPNGYTMSAEYLLIEVCHEKSKILLGVFYSPSSKIDYFGTFEGLLKEYRHKYKHVDILGDFNTDLLKRNRRLRKLLSIVDGQDLQLLPLGPTHFAPGSSASILDLIIVTDFANVAKYGQLGSYFSYHDMIYVSNILKSWRERIPIETGHSGSNEEPFWQKTKVRIALAEQLKALKIYKESARGENDLKAYQIGREKIKQLEKEYKRENRKNQKGQ</sequence>
<accession>A0AAJ6Z0D2</accession>
<gene>
    <name evidence="3" type="primary">LOC106114094</name>
</gene>
<name>A0AAJ6Z0D2_PAPXU</name>
<organism evidence="3">
    <name type="scientific">Papilio xuthus</name>
    <name type="common">Asian swallowtail butterfly</name>
    <dbReference type="NCBI Taxonomy" id="66420"/>
    <lineage>
        <taxon>Eukaryota</taxon>
        <taxon>Metazoa</taxon>
        <taxon>Ecdysozoa</taxon>
        <taxon>Arthropoda</taxon>
        <taxon>Hexapoda</taxon>
        <taxon>Insecta</taxon>
        <taxon>Pterygota</taxon>
        <taxon>Neoptera</taxon>
        <taxon>Endopterygota</taxon>
        <taxon>Lepidoptera</taxon>
        <taxon>Glossata</taxon>
        <taxon>Ditrysia</taxon>
        <taxon>Papilionoidea</taxon>
        <taxon>Papilionidae</taxon>
        <taxon>Papilioninae</taxon>
        <taxon>Papilio</taxon>
    </lineage>
</organism>
<dbReference type="SUPFAM" id="SSF56219">
    <property type="entry name" value="DNase I-like"/>
    <property type="match status" value="1"/>
</dbReference>
<dbReference type="PANTHER" id="PTHR33776:SF3">
    <property type="entry name" value="PHD-TYPE DOMAIN-CONTAINING PROTEIN"/>
    <property type="match status" value="1"/>
</dbReference>
<dbReference type="KEGG" id="pxu:106114094"/>
<dbReference type="RefSeq" id="XP_013162634.1">
    <property type="nucleotide sequence ID" value="XM_013307180.1"/>
</dbReference>
<protein>
    <submittedName>
        <fullName evidence="3">Uncharacterized protein LOC106114094</fullName>
    </submittedName>
</protein>
<dbReference type="GeneID" id="106114094"/>
<evidence type="ECO:0000256" key="1">
    <source>
        <dbReference type="SAM" id="MobiDB-lite"/>
    </source>
</evidence>
<evidence type="ECO:0000313" key="3">
    <source>
        <dbReference type="RefSeq" id="XP_013162634.1"/>
    </source>
</evidence>
<dbReference type="InterPro" id="IPR036691">
    <property type="entry name" value="Endo/exonu/phosph_ase_sf"/>
</dbReference>
<dbReference type="Pfam" id="PF03372">
    <property type="entry name" value="Exo_endo_phos"/>
    <property type="match status" value="1"/>
</dbReference>
<feature type="region of interest" description="Disordered" evidence="1">
    <location>
        <begin position="1"/>
        <end position="37"/>
    </location>
</feature>
<evidence type="ECO:0000259" key="2">
    <source>
        <dbReference type="Pfam" id="PF03372"/>
    </source>
</evidence>
<proteinExistence type="predicted"/>
<dbReference type="PANTHER" id="PTHR33776">
    <property type="entry name" value="ENDO/EXONUCLEASE/PHOSPHATASE DOMAIN-CONTAINING PROTEIN"/>
    <property type="match status" value="1"/>
</dbReference>
<dbReference type="Gene3D" id="3.60.10.10">
    <property type="entry name" value="Endonuclease/exonuclease/phosphatase"/>
    <property type="match status" value="1"/>
</dbReference>
<dbReference type="InterPro" id="IPR005135">
    <property type="entry name" value="Endo/exonuclease/phosphatase"/>
</dbReference>
<feature type="domain" description="Endonuclease/exonuclease/phosphatase" evidence="2">
    <location>
        <begin position="77"/>
        <end position="270"/>
    </location>
</feature>
<dbReference type="AlphaFoldDB" id="A0AAJ6Z0D2"/>
<dbReference type="GO" id="GO:0003824">
    <property type="term" value="F:catalytic activity"/>
    <property type="evidence" value="ECO:0007669"/>
    <property type="project" value="InterPro"/>
</dbReference>